<evidence type="ECO:0000313" key="3">
    <source>
        <dbReference type="Proteomes" id="UP000494165"/>
    </source>
</evidence>
<protein>
    <recommendedName>
        <fullName evidence="4">Adipocyte plasma membrane-associated protein</fullName>
    </recommendedName>
</protein>
<sequence>MSACCSWLFRRLFEGAVVFCVLVFLPGIPPQMSFTAFSVTEPVELKGVFAVNDKLDGIEKLFNQEIKGPEGFAIFDGAVYTGLKGGRLVKVVGDTLVDVADLSHPCAAYPSSNIDEVPTFVPSGLRNQGLN</sequence>
<accession>A0A8S1DRW1</accession>
<keyword evidence="3" id="KW-1185">Reference proteome</keyword>
<gene>
    <name evidence="2" type="ORF">CLODIP_2_CD00524</name>
</gene>
<dbReference type="Pfam" id="PF20067">
    <property type="entry name" value="SSL_N"/>
    <property type="match status" value="1"/>
</dbReference>
<name>A0A8S1DRW1_9INSE</name>
<evidence type="ECO:0008006" key="4">
    <source>
        <dbReference type="Google" id="ProtNLM"/>
    </source>
</evidence>
<keyword evidence="1" id="KW-0472">Membrane</keyword>
<dbReference type="EMBL" id="CADEPI010000219">
    <property type="protein sequence ID" value="CAB3380887.1"/>
    <property type="molecule type" value="Genomic_DNA"/>
</dbReference>
<dbReference type="OrthoDB" id="5307922at2759"/>
<proteinExistence type="predicted"/>
<reference evidence="2 3" key="1">
    <citation type="submission" date="2020-04" db="EMBL/GenBank/DDBJ databases">
        <authorList>
            <person name="Alioto T."/>
            <person name="Alioto T."/>
            <person name="Gomez Garrido J."/>
        </authorList>
    </citation>
    <scope>NUCLEOTIDE SEQUENCE [LARGE SCALE GENOMIC DNA]</scope>
</reference>
<organism evidence="2 3">
    <name type="scientific">Cloeon dipterum</name>
    <dbReference type="NCBI Taxonomy" id="197152"/>
    <lineage>
        <taxon>Eukaryota</taxon>
        <taxon>Metazoa</taxon>
        <taxon>Ecdysozoa</taxon>
        <taxon>Arthropoda</taxon>
        <taxon>Hexapoda</taxon>
        <taxon>Insecta</taxon>
        <taxon>Pterygota</taxon>
        <taxon>Palaeoptera</taxon>
        <taxon>Ephemeroptera</taxon>
        <taxon>Pisciforma</taxon>
        <taxon>Baetidae</taxon>
        <taxon>Cloeon</taxon>
    </lineage>
</organism>
<feature type="transmembrane region" description="Helical" evidence="1">
    <location>
        <begin position="12"/>
        <end position="29"/>
    </location>
</feature>
<evidence type="ECO:0000256" key="1">
    <source>
        <dbReference type="SAM" id="Phobius"/>
    </source>
</evidence>
<dbReference type="Proteomes" id="UP000494165">
    <property type="component" value="Unassembled WGS sequence"/>
</dbReference>
<evidence type="ECO:0000313" key="2">
    <source>
        <dbReference type="EMBL" id="CAB3380887.1"/>
    </source>
</evidence>
<keyword evidence="1" id="KW-1133">Transmembrane helix</keyword>
<comment type="caution">
    <text evidence="2">The sequence shown here is derived from an EMBL/GenBank/DDBJ whole genome shotgun (WGS) entry which is preliminary data.</text>
</comment>
<keyword evidence="1" id="KW-0812">Transmembrane</keyword>
<dbReference type="AlphaFoldDB" id="A0A8S1DRW1"/>